<comment type="caution">
    <text evidence="1">The sequence shown here is derived from an EMBL/GenBank/DDBJ whole genome shotgun (WGS) entry which is preliminary data.</text>
</comment>
<dbReference type="AlphaFoldDB" id="A0A9P5YL82"/>
<organism evidence="1 2">
    <name type="scientific">Pholiota conissans</name>
    <dbReference type="NCBI Taxonomy" id="109636"/>
    <lineage>
        <taxon>Eukaryota</taxon>
        <taxon>Fungi</taxon>
        <taxon>Dikarya</taxon>
        <taxon>Basidiomycota</taxon>
        <taxon>Agaricomycotina</taxon>
        <taxon>Agaricomycetes</taxon>
        <taxon>Agaricomycetidae</taxon>
        <taxon>Agaricales</taxon>
        <taxon>Agaricineae</taxon>
        <taxon>Strophariaceae</taxon>
        <taxon>Pholiota</taxon>
    </lineage>
</organism>
<dbReference type="EMBL" id="MU155609">
    <property type="protein sequence ID" value="KAF9471887.1"/>
    <property type="molecule type" value="Genomic_DNA"/>
</dbReference>
<name>A0A9P5YL82_9AGAR</name>
<evidence type="ECO:0000313" key="2">
    <source>
        <dbReference type="Proteomes" id="UP000807469"/>
    </source>
</evidence>
<proteinExistence type="predicted"/>
<sequence length="270" mass="30765">MSTARCANSDHLIDFSAVSVLSLMGQNREDIETLRRVLQMCAYIVELSVKTDLFEDFTTYELENITAIRETKTLKHLRLVLMLVHPTDNKVVSWDEAYVVTQLMLKRTVEEQKLAKIFNAADADIVFFSSDHVLFRIHSVYLNDSTSRGFPELSSHVVIDTEPIPLQEESDVIDLLFQFIEAPAESQNYQQPRIFRCPSKDDAELFFRSAEAAEKYVVYSATNACVKHMEYVHELLSFHDYSDLADQAAKHALCMGLDRVAAKQNAPGFD</sequence>
<accession>A0A9P5YL82</accession>
<protein>
    <recommendedName>
        <fullName evidence="3">BTB domain-containing protein</fullName>
    </recommendedName>
</protein>
<gene>
    <name evidence="1" type="ORF">BDN70DRAFT_938607</name>
</gene>
<evidence type="ECO:0008006" key="3">
    <source>
        <dbReference type="Google" id="ProtNLM"/>
    </source>
</evidence>
<evidence type="ECO:0000313" key="1">
    <source>
        <dbReference type="EMBL" id="KAF9471887.1"/>
    </source>
</evidence>
<dbReference type="OrthoDB" id="3184970at2759"/>
<dbReference type="Proteomes" id="UP000807469">
    <property type="component" value="Unassembled WGS sequence"/>
</dbReference>
<keyword evidence="2" id="KW-1185">Reference proteome</keyword>
<reference evidence="1" key="1">
    <citation type="submission" date="2020-11" db="EMBL/GenBank/DDBJ databases">
        <authorList>
            <consortium name="DOE Joint Genome Institute"/>
            <person name="Ahrendt S."/>
            <person name="Riley R."/>
            <person name="Andreopoulos W."/>
            <person name="Labutti K."/>
            <person name="Pangilinan J."/>
            <person name="Ruiz-Duenas F.J."/>
            <person name="Barrasa J.M."/>
            <person name="Sanchez-Garcia M."/>
            <person name="Camarero S."/>
            <person name="Miyauchi S."/>
            <person name="Serrano A."/>
            <person name="Linde D."/>
            <person name="Babiker R."/>
            <person name="Drula E."/>
            <person name="Ayuso-Fernandez I."/>
            <person name="Pacheco R."/>
            <person name="Padilla G."/>
            <person name="Ferreira P."/>
            <person name="Barriuso J."/>
            <person name="Kellner H."/>
            <person name="Castanera R."/>
            <person name="Alfaro M."/>
            <person name="Ramirez L."/>
            <person name="Pisabarro A.G."/>
            <person name="Kuo A."/>
            <person name="Tritt A."/>
            <person name="Lipzen A."/>
            <person name="He G."/>
            <person name="Yan M."/>
            <person name="Ng V."/>
            <person name="Cullen D."/>
            <person name="Martin F."/>
            <person name="Rosso M.-N."/>
            <person name="Henrissat B."/>
            <person name="Hibbett D."/>
            <person name="Martinez A.T."/>
            <person name="Grigoriev I.V."/>
        </authorList>
    </citation>
    <scope>NUCLEOTIDE SEQUENCE</scope>
    <source>
        <strain evidence="1">CIRM-BRFM 674</strain>
    </source>
</reference>